<dbReference type="EMBL" id="PEKC01000012">
    <property type="protein sequence ID" value="PII36722.1"/>
    <property type="molecule type" value="Genomic_DNA"/>
</dbReference>
<evidence type="ECO:0000256" key="1">
    <source>
        <dbReference type="ARBA" id="ARBA00004370"/>
    </source>
</evidence>
<evidence type="ECO:0000313" key="8">
    <source>
        <dbReference type="EMBL" id="PII36722.1"/>
    </source>
</evidence>
<reference evidence="8" key="1">
    <citation type="submission" date="2017-10" db="EMBL/GenBank/DDBJ databases">
        <title>Chryseobacterium sp. B5 is a hydrocarbonoclastic and plant growth promoting bacterium.</title>
        <authorList>
            <person name="Thijs S."/>
            <person name="Gkorezis P."/>
            <person name="Van Hamme J."/>
        </authorList>
    </citation>
    <scope>NUCLEOTIDE SEQUENCE</scope>
    <source>
        <strain evidence="8">B5</strain>
    </source>
</reference>
<dbReference type="SMART" id="SM00283">
    <property type="entry name" value="MA"/>
    <property type="match status" value="1"/>
</dbReference>
<feature type="coiled-coil region" evidence="5">
    <location>
        <begin position="294"/>
        <end position="321"/>
    </location>
</feature>
<dbReference type="Pfam" id="PF00015">
    <property type="entry name" value="MCPsignal"/>
    <property type="match status" value="1"/>
</dbReference>
<feature type="transmembrane region" description="Helical" evidence="6">
    <location>
        <begin position="193"/>
        <end position="217"/>
    </location>
</feature>
<comment type="subcellular location">
    <subcellularLocation>
        <location evidence="1">Membrane</location>
    </subcellularLocation>
</comment>
<accession>A0A2G7T9X3</accession>
<dbReference type="InterPro" id="IPR004089">
    <property type="entry name" value="MCPsignal_dom"/>
</dbReference>
<sequence>MLSFKKSKVITKLTMGFLVVSCIGAFIGINGILKAGEINDLATQMYEKELLGLSQISEANVQLIAAGRAIRNAVLANDDESRNRHTDAVLQRLQLLKEALNNSRRLFAEGDGKEKLKSIDETLVIYEKGLLQTIERIKSEHLSESRESIDLINRFRVESDKIDSLMTEVVNIKKKNASWLNDETDRIYEKIRLMLTLLTISGVIVGVAIGVIITISITRQLGGEPADVAHIAENISRGDLTSRIDMSRARPGSVITAMQEMQVSLQRVVGTVRSSSDSIATGATQIDAGNANLSSRTEEQASNLEETAASMEELASTVKSNSDAAITATMLAQSARDAAAHGGGMARQMVDVMNEINTSSKKIEDIINVIDSIAFQTNILALNAAVEAARAGEQGRGFAVVAAEVRSLAVKSAEAAKEIKSLIEDSVSKVGNGHQLAQAAGSSIEDIVTQVQKVSSMIEEISGATREQSQGIDQINDAIIQLDQVTQQNAALVEESAAAAGSLSQQAQALVSAVSIFKLDPAEKEAPVLRKIPSPMRPLSLSAS</sequence>
<evidence type="ECO:0000256" key="2">
    <source>
        <dbReference type="ARBA" id="ARBA00022481"/>
    </source>
</evidence>
<evidence type="ECO:0000256" key="5">
    <source>
        <dbReference type="SAM" id="Coils"/>
    </source>
</evidence>
<dbReference type="AlphaFoldDB" id="A0A2G7T9X3"/>
<keyword evidence="2" id="KW-0488">Methylation</keyword>
<evidence type="ECO:0000256" key="4">
    <source>
        <dbReference type="PROSITE-ProRule" id="PRU00284"/>
    </source>
</evidence>
<dbReference type="GO" id="GO:0006935">
    <property type="term" value="P:chemotaxis"/>
    <property type="evidence" value="ECO:0007669"/>
    <property type="project" value="InterPro"/>
</dbReference>
<dbReference type="PRINTS" id="PR00260">
    <property type="entry name" value="CHEMTRNSDUCR"/>
</dbReference>
<dbReference type="InterPro" id="IPR004090">
    <property type="entry name" value="Chemotax_Me-accpt_rcpt"/>
</dbReference>
<feature type="transmembrane region" description="Helical" evidence="6">
    <location>
        <begin position="13"/>
        <end position="33"/>
    </location>
</feature>
<dbReference type="InterPro" id="IPR024478">
    <property type="entry name" value="HlyB_4HB_MCP"/>
</dbReference>
<name>A0A2G7T9X3_9FLAO</name>
<evidence type="ECO:0000259" key="7">
    <source>
        <dbReference type="PROSITE" id="PS50111"/>
    </source>
</evidence>
<dbReference type="GO" id="GO:0007165">
    <property type="term" value="P:signal transduction"/>
    <property type="evidence" value="ECO:0007669"/>
    <property type="project" value="UniProtKB-KW"/>
</dbReference>
<dbReference type="SUPFAM" id="SSF58104">
    <property type="entry name" value="Methyl-accepting chemotaxis protein (MCP) signaling domain"/>
    <property type="match status" value="1"/>
</dbReference>
<feature type="domain" description="Methyl-accepting transducer" evidence="7">
    <location>
        <begin position="275"/>
        <end position="504"/>
    </location>
</feature>
<keyword evidence="5" id="KW-0175">Coiled coil</keyword>
<dbReference type="CDD" id="cd11386">
    <property type="entry name" value="MCP_signal"/>
    <property type="match status" value="1"/>
</dbReference>
<protein>
    <submittedName>
        <fullName evidence="8">Methyl-accepting chemotaxis protein</fullName>
    </submittedName>
</protein>
<organism evidence="8">
    <name type="scientific">Chryseobacterium sp. B5</name>
    <dbReference type="NCBI Taxonomy" id="2050562"/>
    <lineage>
        <taxon>Bacteria</taxon>
        <taxon>Pseudomonadati</taxon>
        <taxon>Bacteroidota</taxon>
        <taxon>Flavobacteriia</taxon>
        <taxon>Flavobacteriales</taxon>
        <taxon>Weeksellaceae</taxon>
        <taxon>Chryseobacterium group</taxon>
        <taxon>Chryseobacterium</taxon>
    </lineage>
</organism>
<comment type="similarity">
    <text evidence="3">Belongs to the methyl-accepting chemotaxis (MCP) protein family.</text>
</comment>
<dbReference type="PANTHER" id="PTHR43531">
    <property type="entry name" value="PROTEIN ICFG"/>
    <property type="match status" value="1"/>
</dbReference>
<dbReference type="GO" id="GO:0004888">
    <property type="term" value="F:transmembrane signaling receptor activity"/>
    <property type="evidence" value="ECO:0007669"/>
    <property type="project" value="InterPro"/>
</dbReference>
<proteinExistence type="inferred from homology"/>
<gene>
    <name evidence="8" type="ORF">CTI11_05290</name>
</gene>
<evidence type="ECO:0000256" key="3">
    <source>
        <dbReference type="ARBA" id="ARBA00029447"/>
    </source>
</evidence>
<dbReference type="PANTHER" id="PTHR43531:SF14">
    <property type="entry name" value="METHYL-ACCEPTING CHEMOTAXIS PROTEIN I-RELATED"/>
    <property type="match status" value="1"/>
</dbReference>
<keyword evidence="6" id="KW-0472">Membrane</keyword>
<keyword evidence="4" id="KW-0807">Transducer</keyword>
<comment type="caution">
    <text evidence="8">The sequence shown here is derived from an EMBL/GenBank/DDBJ whole genome shotgun (WGS) entry which is preliminary data.</text>
</comment>
<dbReference type="FunFam" id="1.10.287.950:FF:000001">
    <property type="entry name" value="Methyl-accepting chemotaxis sensory transducer"/>
    <property type="match status" value="1"/>
</dbReference>
<dbReference type="Gene3D" id="1.10.287.950">
    <property type="entry name" value="Methyl-accepting chemotaxis protein"/>
    <property type="match status" value="1"/>
</dbReference>
<evidence type="ECO:0000256" key="6">
    <source>
        <dbReference type="SAM" id="Phobius"/>
    </source>
</evidence>
<dbReference type="GO" id="GO:0005886">
    <property type="term" value="C:plasma membrane"/>
    <property type="evidence" value="ECO:0007669"/>
    <property type="project" value="TreeGrafter"/>
</dbReference>
<dbReference type="Pfam" id="PF12729">
    <property type="entry name" value="4HB_MCP_1"/>
    <property type="match status" value="1"/>
</dbReference>
<keyword evidence="6" id="KW-0812">Transmembrane</keyword>
<dbReference type="InterPro" id="IPR051310">
    <property type="entry name" value="MCP_chemotaxis"/>
</dbReference>
<dbReference type="PROSITE" id="PS50111">
    <property type="entry name" value="CHEMOTAXIS_TRANSDUC_2"/>
    <property type="match status" value="1"/>
</dbReference>
<keyword evidence="6" id="KW-1133">Transmembrane helix</keyword>